<dbReference type="SUPFAM" id="SSF55194">
    <property type="entry name" value="Ribosome recycling factor, RRF"/>
    <property type="match status" value="1"/>
</dbReference>
<protein>
    <recommendedName>
        <fullName evidence="4">Ribosome recycling factor domain-containing protein</fullName>
    </recommendedName>
</protein>
<sequence>MLTRFAPRFARSAWTAPRRALPRLAATRAVVPAAPMPRALTTTAVVAKKKKGGDKAAAEPPADVEGQLDLDALNEKMTKTVARCAETVQGLVGSLGRVDASLLDPVRVQYGKDAKPTPLHDYATVGVRDNCLVITAYDESSIKHIERGIYAAKLDLTPRVAPEEGEGVLVVPVPKPTGETRQQLLHKCSQACEHAKIALRNERHTAQKQLKHDLDNKVISKNTSQKEGKRLEDLIKAHTAQVERIASDAHKRLQN</sequence>
<keyword evidence="2" id="KW-0648">Protein biosynthesis</keyword>
<evidence type="ECO:0000256" key="2">
    <source>
        <dbReference type="ARBA" id="ARBA00022917"/>
    </source>
</evidence>
<dbReference type="InterPro" id="IPR002661">
    <property type="entry name" value="Ribosome_recyc_fac"/>
</dbReference>
<dbReference type="InterPro" id="IPR036191">
    <property type="entry name" value="RRF_sf"/>
</dbReference>
<dbReference type="Proteomes" id="UP001216638">
    <property type="component" value="Chromosome 4"/>
</dbReference>
<organism evidence="5 6">
    <name type="scientific">Malassezia brasiliensis</name>
    <dbReference type="NCBI Taxonomy" id="1821822"/>
    <lineage>
        <taxon>Eukaryota</taxon>
        <taxon>Fungi</taxon>
        <taxon>Dikarya</taxon>
        <taxon>Basidiomycota</taxon>
        <taxon>Ustilaginomycotina</taxon>
        <taxon>Malasseziomycetes</taxon>
        <taxon>Malasseziales</taxon>
        <taxon>Malasseziaceae</taxon>
        <taxon>Malassezia</taxon>
    </lineage>
</organism>
<accession>A0AAF0DZF5</accession>
<proteinExistence type="inferred from homology"/>
<reference evidence="5" key="1">
    <citation type="submission" date="2023-03" db="EMBL/GenBank/DDBJ databases">
        <title>Mating type loci evolution in Malassezia.</title>
        <authorList>
            <person name="Coelho M.A."/>
        </authorList>
    </citation>
    <scope>NUCLEOTIDE SEQUENCE</scope>
    <source>
        <strain evidence="5">CBS 14135</strain>
    </source>
</reference>
<dbReference type="GO" id="GO:0006412">
    <property type="term" value="P:translation"/>
    <property type="evidence" value="ECO:0007669"/>
    <property type="project" value="UniProtKB-KW"/>
</dbReference>
<evidence type="ECO:0000256" key="3">
    <source>
        <dbReference type="ARBA" id="ARBA00024909"/>
    </source>
</evidence>
<feature type="domain" description="Ribosome recycling factor" evidence="4">
    <location>
        <begin position="95"/>
        <end position="253"/>
    </location>
</feature>
<comment type="function">
    <text evidence="3">Necessary for protein synthesis in mitochondria. Functions as a ribosome recycling factor in mitochondria.</text>
</comment>
<dbReference type="InterPro" id="IPR023584">
    <property type="entry name" value="Ribosome_recyc_fac_dom"/>
</dbReference>
<dbReference type="Gene3D" id="3.30.1360.40">
    <property type="match status" value="1"/>
</dbReference>
<comment type="similarity">
    <text evidence="1">Belongs to the RRF family.</text>
</comment>
<dbReference type="EMBL" id="CP119954">
    <property type="protein sequence ID" value="WFC96774.1"/>
    <property type="molecule type" value="Genomic_DNA"/>
</dbReference>
<evidence type="ECO:0000313" key="5">
    <source>
        <dbReference type="EMBL" id="WFC96774.1"/>
    </source>
</evidence>
<gene>
    <name evidence="5" type="ORF">MBRA1_003437</name>
</gene>
<keyword evidence="6" id="KW-1185">Reference proteome</keyword>
<dbReference type="GO" id="GO:0005739">
    <property type="term" value="C:mitochondrion"/>
    <property type="evidence" value="ECO:0007669"/>
    <property type="project" value="TreeGrafter"/>
</dbReference>
<evidence type="ECO:0000259" key="4">
    <source>
        <dbReference type="Pfam" id="PF01765"/>
    </source>
</evidence>
<evidence type="ECO:0000313" key="6">
    <source>
        <dbReference type="Proteomes" id="UP001216638"/>
    </source>
</evidence>
<dbReference type="PANTHER" id="PTHR20982:SF3">
    <property type="entry name" value="MITOCHONDRIAL RIBOSOME RECYCLING FACTOR PSEUDO 1"/>
    <property type="match status" value="1"/>
</dbReference>
<dbReference type="PANTHER" id="PTHR20982">
    <property type="entry name" value="RIBOSOME RECYCLING FACTOR"/>
    <property type="match status" value="1"/>
</dbReference>
<dbReference type="Pfam" id="PF01765">
    <property type="entry name" value="RRF"/>
    <property type="match status" value="1"/>
</dbReference>
<dbReference type="GO" id="GO:0043023">
    <property type="term" value="F:ribosomal large subunit binding"/>
    <property type="evidence" value="ECO:0007669"/>
    <property type="project" value="TreeGrafter"/>
</dbReference>
<name>A0AAF0DZF5_9BASI</name>
<dbReference type="Gene3D" id="1.10.132.20">
    <property type="entry name" value="Ribosome-recycling factor"/>
    <property type="match status" value="1"/>
</dbReference>
<dbReference type="AlphaFoldDB" id="A0AAF0DZF5"/>
<evidence type="ECO:0000256" key="1">
    <source>
        <dbReference type="ARBA" id="ARBA00005912"/>
    </source>
</evidence>